<keyword evidence="1" id="KW-0175">Coiled coil</keyword>
<sequence>MGRTHQDIEYRVVRTPTHKDLSQIPLDLLVDQPWISEKNSKYPQELTIVLRKESNIEKVQLLSHNSFIAHKIDIFAGRDFGSKKENWKELGTVTLKGVKSSDTKHELKTVYLDEICDSFRLKLHKNYEHREANPDNQVGIVQLRLFGRNMALAMEMDAFKYVEKGMKKRKEGKEIKDREIDHTYSEEIRGVLESIERSKERAIQVSDFQLAKSAQMSIRTLGKAKKEMEELEKDQGEAVKNDDFERAHDIRQEMKTFRANILASIDPHLTDDLPPNDPLHTKSTPIDNHGIYRPKELFDNQVEVYPPPHPKLFEPIKLSPTEKYAPLDLNFLIPPKRENSAESSRTEWVSSSSRRSPSPLPRLSSSTLRSPSPIHPPLHSSITKRKNPSNGVDSPGERTLKGILRRPVSVDRSERYGGESLGYSSPLRLPTPSPLSLSASIPSAERTEKKKKPASAHSSSSSSSHRNQFLEKENMIVPAVLRRQAELERTNREREEKERAEREARERGRRNERSVNLRFPSLDDCRRASDSEVSVHLTPEGRTPSRRIEDIYHLVHPQHKSILNQAIRVFGGDTMTKVYAKEWELRREGLREIQSYLKTIEGNKQAAEDSIKPLISILSRSLTDKLFNVYSEALSLLEFAYLHFIPLHGLHSYSSSLGEAVHETIVKKAGDSMNDRRSADETMKRVKRILGGDRKGAKTLMNKFIKSKEKEGTRAEKGRAKIIREAVEDHDAPNDEIGLSSLNLARFGAACMKSSDSEVRNIGRELFLCVYSLPSADRSRLRSFLPSQGTHEANAPIYKQLYGEIEEKK</sequence>
<comment type="caution">
    <text evidence="4">The sequence shown here is derived from an EMBL/GenBank/DDBJ whole genome shotgun (WGS) entry which is preliminary data.</text>
</comment>
<proteinExistence type="predicted"/>
<evidence type="ECO:0000256" key="2">
    <source>
        <dbReference type="SAM" id="MobiDB-lite"/>
    </source>
</evidence>
<dbReference type="Pfam" id="PF21040">
    <property type="entry name" value="CEP104-like_TOG"/>
    <property type="match status" value="1"/>
</dbReference>
<feature type="coiled-coil region" evidence="1">
    <location>
        <begin position="214"/>
        <end position="241"/>
    </location>
</feature>
<dbReference type="SUPFAM" id="SSF49785">
    <property type="entry name" value="Galactose-binding domain-like"/>
    <property type="match status" value="1"/>
</dbReference>
<feature type="domain" description="UVR" evidence="3">
    <location>
        <begin position="225"/>
        <end position="260"/>
    </location>
</feature>
<dbReference type="EMBL" id="BTRK01000002">
    <property type="protein sequence ID" value="GMR36698.1"/>
    <property type="molecule type" value="Genomic_DNA"/>
</dbReference>
<feature type="region of interest" description="Disordered" evidence="2">
    <location>
        <begin position="338"/>
        <end position="474"/>
    </location>
</feature>
<evidence type="ECO:0000313" key="4">
    <source>
        <dbReference type="EMBL" id="GMR36698.1"/>
    </source>
</evidence>
<evidence type="ECO:0000256" key="1">
    <source>
        <dbReference type="SAM" id="Coils"/>
    </source>
</evidence>
<keyword evidence="5" id="KW-1185">Reference proteome</keyword>
<gene>
    <name evidence="4" type="ORF">PMAYCL1PPCAC_06893</name>
</gene>
<dbReference type="Pfam" id="PF21038">
    <property type="entry name" value="CEP104_N"/>
    <property type="match status" value="1"/>
</dbReference>
<feature type="compositionally biased region" description="Basic and acidic residues" evidence="2">
    <location>
        <begin position="408"/>
        <end position="417"/>
    </location>
</feature>
<dbReference type="InterPro" id="IPR001943">
    <property type="entry name" value="UVR_dom"/>
</dbReference>
<reference evidence="5" key="1">
    <citation type="submission" date="2022-10" db="EMBL/GenBank/DDBJ databases">
        <title>Genome assembly of Pristionchus species.</title>
        <authorList>
            <person name="Yoshida K."/>
            <person name="Sommer R.J."/>
        </authorList>
    </citation>
    <scope>NUCLEOTIDE SEQUENCE [LARGE SCALE GENOMIC DNA]</scope>
    <source>
        <strain evidence="5">RS5460</strain>
    </source>
</reference>
<dbReference type="Proteomes" id="UP001328107">
    <property type="component" value="Unassembled WGS sequence"/>
</dbReference>
<dbReference type="InterPro" id="IPR011989">
    <property type="entry name" value="ARM-like"/>
</dbReference>
<accession>A0AAN4Z8X6</accession>
<organism evidence="4 5">
    <name type="scientific">Pristionchus mayeri</name>
    <dbReference type="NCBI Taxonomy" id="1317129"/>
    <lineage>
        <taxon>Eukaryota</taxon>
        <taxon>Metazoa</taxon>
        <taxon>Ecdysozoa</taxon>
        <taxon>Nematoda</taxon>
        <taxon>Chromadorea</taxon>
        <taxon>Rhabditida</taxon>
        <taxon>Rhabditina</taxon>
        <taxon>Diplogasteromorpha</taxon>
        <taxon>Diplogasteroidea</taxon>
        <taxon>Neodiplogasteridae</taxon>
        <taxon>Pristionchus</taxon>
    </lineage>
</organism>
<dbReference type="InterPro" id="IPR008979">
    <property type="entry name" value="Galactose-bd-like_sf"/>
</dbReference>
<dbReference type="InterPro" id="IPR048739">
    <property type="entry name" value="CEP104_N"/>
</dbReference>
<feature type="region of interest" description="Disordered" evidence="2">
    <location>
        <begin position="488"/>
        <end position="512"/>
    </location>
</feature>
<dbReference type="PROSITE" id="PS50151">
    <property type="entry name" value="UVR"/>
    <property type="match status" value="1"/>
</dbReference>
<protein>
    <recommendedName>
        <fullName evidence="3">UVR domain-containing protein</fullName>
    </recommendedName>
</protein>
<evidence type="ECO:0000259" key="3">
    <source>
        <dbReference type="PROSITE" id="PS50151"/>
    </source>
</evidence>
<evidence type="ECO:0000313" key="5">
    <source>
        <dbReference type="Proteomes" id="UP001328107"/>
    </source>
</evidence>
<dbReference type="PANTHER" id="PTHR13371">
    <property type="entry name" value="GLYCINE-, GLUTAMATE-, THIENYLCYCLOHEXYLPIPERIDINE-BINDING PROTEIN"/>
    <property type="match status" value="1"/>
</dbReference>
<feature type="compositionally biased region" description="Low complexity" evidence="2">
    <location>
        <begin position="350"/>
        <end position="381"/>
    </location>
</feature>
<feature type="compositionally biased region" description="Low complexity" evidence="2">
    <location>
        <begin position="455"/>
        <end position="465"/>
    </location>
</feature>
<dbReference type="GO" id="GO:0005929">
    <property type="term" value="C:cilium"/>
    <property type="evidence" value="ECO:0007669"/>
    <property type="project" value="TreeGrafter"/>
</dbReference>
<dbReference type="InterPro" id="IPR052607">
    <property type="entry name" value="CEP104-like"/>
</dbReference>
<dbReference type="PANTHER" id="PTHR13371:SF0">
    <property type="entry name" value="CENTROSOMAL PROTEIN OF 104 KDA"/>
    <property type="match status" value="1"/>
</dbReference>
<dbReference type="AlphaFoldDB" id="A0AAN4Z8X6"/>
<feature type="compositionally biased region" description="Low complexity" evidence="2">
    <location>
        <begin position="424"/>
        <end position="443"/>
    </location>
</feature>
<dbReference type="Gene3D" id="1.25.10.10">
    <property type="entry name" value="Leucine-rich Repeat Variant"/>
    <property type="match status" value="1"/>
</dbReference>
<name>A0AAN4Z8X6_9BILA</name>